<dbReference type="Proteomes" id="UP000077096">
    <property type="component" value="Chromosome"/>
</dbReference>
<dbReference type="Gene3D" id="3.40.50.20">
    <property type="match status" value="1"/>
</dbReference>
<keyword evidence="3 10" id="KW-0963">Cytoplasm</keyword>
<keyword evidence="12" id="KW-0479">Metal-binding</keyword>
<dbReference type="InterPro" id="IPR016185">
    <property type="entry name" value="PreATP-grasp_dom_sf"/>
</dbReference>
<organism evidence="15 17">
    <name type="scientific">Fervidobacterium pennivorans</name>
    <dbReference type="NCBI Taxonomy" id="93466"/>
    <lineage>
        <taxon>Bacteria</taxon>
        <taxon>Thermotogati</taxon>
        <taxon>Thermotogota</taxon>
        <taxon>Thermotogae</taxon>
        <taxon>Thermotogales</taxon>
        <taxon>Fervidobacteriaceae</taxon>
        <taxon>Fervidobacterium</taxon>
    </lineage>
</organism>
<dbReference type="PANTHER" id="PTHR23132">
    <property type="entry name" value="D-ALANINE--D-ALANINE LIGASE"/>
    <property type="match status" value="1"/>
</dbReference>
<feature type="binding site" evidence="12">
    <location>
        <position position="268"/>
    </location>
    <ligand>
        <name>Mg(2+)</name>
        <dbReference type="ChEBI" id="CHEBI:18420"/>
        <label>1</label>
    </ligand>
</feature>
<reference evidence="15 17" key="1">
    <citation type="submission" date="2014-08" db="EMBL/GenBank/DDBJ databases">
        <title>Fervidobacterium pennivorans DYC genome.</title>
        <authorList>
            <person name="Wushke S."/>
        </authorList>
    </citation>
    <scope>NUCLEOTIDE SEQUENCE [LARGE SCALE GENOMIC DNA]</scope>
    <source>
        <strain evidence="15 17">DYC</strain>
    </source>
</reference>
<evidence type="ECO:0000256" key="1">
    <source>
        <dbReference type="ARBA" id="ARBA00004496"/>
    </source>
</evidence>
<feature type="domain" description="ATP-grasp" evidence="14">
    <location>
        <begin position="99"/>
        <end position="301"/>
    </location>
</feature>
<gene>
    <name evidence="10" type="primary">ddl</name>
    <name evidence="16" type="ORF">ENU12_02565</name>
    <name evidence="15" type="ORF">JM64_06285</name>
</gene>
<evidence type="ECO:0000256" key="6">
    <source>
        <dbReference type="ARBA" id="ARBA00022840"/>
    </source>
</evidence>
<evidence type="ECO:0000256" key="3">
    <source>
        <dbReference type="ARBA" id="ARBA00022490"/>
    </source>
</evidence>
<feature type="active site" evidence="11">
    <location>
        <position position="13"/>
    </location>
</feature>
<dbReference type="EMBL" id="CP011393">
    <property type="protein sequence ID" value="ANE41610.1"/>
    <property type="molecule type" value="Genomic_DNA"/>
</dbReference>
<evidence type="ECO:0000256" key="12">
    <source>
        <dbReference type="PIRSR" id="PIRSR039102-3"/>
    </source>
</evidence>
<evidence type="ECO:0000256" key="5">
    <source>
        <dbReference type="ARBA" id="ARBA00022741"/>
    </source>
</evidence>
<dbReference type="SUPFAM" id="SSF52440">
    <property type="entry name" value="PreATP-grasp domain"/>
    <property type="match status" value="1"/>
</dbReference>
<dbReference type="PROSITE" id="PS50975">
    <property type="entry name" value="ATP_GRASP"/>
    <property type="match status" value="1"/>
</dbReference>
<evidence type="ECO:0000313" key="16">
    <source>
        <dbReference type="EMBL" id="HGQ76809.1"/>
    </source>
</evidence>
<dbReference type="Gene3D" id="3.30.470.20">
    <property type="entry name" value="ATP-grasp fold, B domain"/>
    <property type="match status" value="1"/>
</dbReference>
<sequence length="316" mass="35612">MKIAVLLGGISREREISIRSGKRIAQALKNFGYTVDEIDFTLSFMDNLNQLRKYDVIFNILHGTFGEDGHLQAILDSIGVPYTGSGMETSVIAFDKYICNLYVQDIASVPRFILLPKNEFIQNGIQRVKEIVGVPCVIKPRKEGSSIGTHICFSEKELVEALTLEFNNYGEMIVQEYINGTEITVSIIDIEGKPTVLPILELRPKKLFYDYEAKYTDGMTEFIIPAQIGEEMTKKVEDIALSIYKKLGCKHFARVDGIVSNGTFYFLEVNTLPGMTELSDLPMSAKAYGLTFEELVNTIAIEAYKNPPFEQWLTKK</sequence>
<dbReference type="AlphaFoldDB" id="A0A172T3Q5"/>
<dbReference type="SUPFAM" id="SSF56059">
    <property type="entry name" value="Glutathione synthetase ATP-binding domain-like"/>
    <property type="match status" value="1"/>
</dbReference>
<dbReference type="PIRSF" id="PIRSF039102">
    <property type="entry name" value="Ddl/VanB"/>
    <property type="match status" value="1"/>
</dbReference>
<evidence type="ECO:0000313" key="15">
    <source>
        <dbReference type="EMBL" id="ANE41610.1"/>
    </source>
</evidence>
<proteinExistence type="inferred from homology"/>
<feature type="binding site" evidence="12">
    <location>
        <position position="256"/>
    </location>
    <ligand>
        <name>Mg(2+)</name>
        <dbReference type="ChEBI" id="CHEBI:18420"/>
        <label>1</label>
    </ligand>
</feature>
<evidence type="ECO:0000256" key="13">
    <source>
        <dbReference type="PROSITE-ProRule" id="PRU00409"/>
    </source>
</evidence>
<dbReference type="EC" id="6.3.2.4" evidence="10"/>
<dbReference type="NCBIfam" id="TIGR01205">
    <property type="entry name" value="D_ala_D_alaTIGR"/>
    <property type="match status" value="1"/>
</dbReference>
<dbReference type="GO" id="GO:0005524">
    <property type="term" value="F:ATP binding"/>
    <property type="evidence" value="ECO:0007669"/>
    <property type="project" value="UniProtKB-UniRule"/>
</dbReference>
<dbReference type="InterPro" id="IPR011761">
    <property type="entry name" value="ATP-grasp"/>
</dbReference>
<comment type="catalytic activity">
    <reaction evidence="10">
        <text>2 D-alanine + ATP = D-alanyl-D-alanine + ADP + phosphate + H(+)</text>
        <dbReference type="Rhea" id="RHEA:11224"/>
        <dbReference type="ChEBI" id="CHEBI:15378"/>
        <dbReference type="ChEBI" id="CHEBI:30616"/>
        <dbReference type="ChEBI" id="CHEBI:43474"/>
        <dbReference type="ChEBI" id="CHEBI:57416"/>
        <dbReference type="ChEBI" id="CHEBI:57822"/>
        <dbReference type="ChEBI" id="CHEBI:456216"/>
        <dbReference type="EC" id="6.3.2.4"/>
    </reaction>
</comment>
<dbReference type="Pfam" id="PF01820">
    <property type="entry name" value="Dala_Dala_lig_N"/>
    <property type="match status" value="1"/>
</dbReference>
<dbReference type="GO" id="GO:0009252">
    <property type="term" value="P:peptidoglycan biosynthetic process"/>
    <property type="evidence" value="ECO:0007669"/>
    <property type="project" value="UniProtKB-UniRule"/>
</dbReference>
<dbReference type="GO" id="GO:0008360">
    <property type="term" value="P:regulation of cell shape"/>
    <property type="evidence" value="ECO:0007669"/>
    <property type="project" value="UniProtKB-KW"/>
</dbReference>
<keyword evidence="8 10" id="KW-0573">Peptidoglycan synthesis</keyword>
<dbReference type="OrthoDB" id="9813261at2"/>
<dbReference type="HAMAP" id="MF_00047">
    <property type="entry name" value="Dala_Dala_lig"/>
    <property type="match status" value="1"/>
</dbReference>
<dbReference type="PROSITE" id="PS00844">
    <property type="entry name" value="DALA_DALA_LIGASE_2"/>
    <property type="match status" value="1"/>
</dbReference>
<dbReference type="Gene3D" id="3.30.1490.20">
    <property type="entry name" value="ATP-grasp fold, A domain"/>
    <property type="match status" value="1"/>
</dbReference>
<evidence type="ECO:0000259" key="14">
    <source>
        <dbReference type="PROSITE" id="PS50975"/>
    </source>
</evidence>
<dbReference type="GO" id="GO:0005737">
    <property type="term" value="C:cytoplasm"/>
    <property type="evidence" value="ECO:0007669"/>
    <property type="project" value="UniProtKB-SubCell"/>
</dbReference>
<keyword evidence="6 13" id="KW-0067">ATP-binding</keyword>
<evidence type="ECO:0000256" key="7">
    <source>
        <dbReference type="ARBA" id="ARBA00022960"/>
    </source>
</evidence>
<evidence type="ECO:0000256" key="4">
    <source>
        <dbReference type="ARBA" id="ARBA00022598"/>
    </source>
</evidence>
<dbReference type="PROSITE" id="PS00843">
    <property type="entry name" value="DALA_DALA_LIGASE_1"/>
    <property type="match status" value="1"/>
</dbReference>
<dbReference type="UniPathway" id="UPA00219"/>
<dbReference type="InterPro" id="IPR011095">
    <property type="entry name" value="Dala_Dala_lig_C"/>
</dbReference>
<dbReference type="Pfam" id="PF07478">
    <property type="entry name" value="Dala_Dala_lig_C"/>
    <property type="match status" value="1"/>
</dbReference>
<feature type="binding site" evidence="12">
    <location>
        <position position="270"/>
    </location>
    <ligand>
        <name>Mg(2+)</name>
        <dbReference type="ChEBI" id="CHEBI:18420"/>
        <label>2</label>
    </ligand>
</feature>
<feature type="active site" evidence="11">
    <location>
        <position position="279"/>
    </location>
</feature>
<dbReference type="PATRIC" id="fig|93466.3.peg.1337"/>
<evidence type="ECO:0000256" key="2">
    <source>
        <dbReference type="ARBA" id="ARBA00010871"/>
    </source>
</evidence>
<evidence type="ECO:0000256" key="11">
    <source>
        <dbReference type="PIRSR" id="PIRSR039102-1"/>
    </source>
</evidence>
<dbReference type="NCBIfam" id="NF011169">
    <property type="entry name" value="PRK14571.1"/>
    <property type="match status" value="1"/>
</dbReference>
<comment type="subcellular location">
    <subcellularLocation>
        <location evidence="1 10">Cytoplasm</location>
    </subcellularLocation>
</comment>
<keyword evidence="4 10" id="KW-0436">Ligase</keyword>
<name>A0A172T3Q5_FERPE</name>
<comment type="pathway">
    <text evidence="10">Cell wall biogenesis; peptidoglycan biosynthesis.</text>
</comment>
<keyword evidence="7 10" id="KW-0133">Cell shape</keyword>
<evidence type="ECO:0000313" key="17">
    <source>
        <dbReference type="Proteomes" id="UP000077096"/>
    </source>
</evidence>
<protein>
    <recommendedName>
        <fullName evidence="10">D-alanine--D-alanine ligase</fullName>
        <ecNumber evidence="10">6.3.2.4</ecNumber>
    </recommendedName>
    <alternativeName>
        <fullName evidence="10">D-Ala-D-Ala ligase</fullName>
    </alternativeName>
    <alternativeName>
        <fullName evidence="10">D-alanylalanine synthetase</fullName>
    </alternativeName>
</protein>
<dbReference type="InterPro" id="IPR000291">
    <property type="entry name" value="D-Ala_lig_Van_CS"/>
</dbReference>
<keyword evidence="12" id="KW-0460">Magnesium</keyword>
<comment type="similarity">
    <text evidence="2 10">Belongs to the D-alanine--D-alanine ligase family.</text>
</comment>
<evidence type="ECO:0000256" key="8">
    <source>
        <dbReference type="ARBA" id="ARBA00022984"/>
    </source>
</evidence>
<comment type="function">
    <text evidence="10">Cell wall formation.</text>
</comment>
<dbReference type="GO" id="GO:0008716">
    <property type="term" value="F:D-alanine-D-alanine ligase activity"/>
    <property type="evidence" value="ECO:0007669"/>
    <property type="project" value="UniProtKB-UniRule"/>
</dbReference>
<keyword evidence="12" id="KW-0464">Manganese</keyword>
<dbReference type="InterPro" id="IPR013815">
    <property type="entry name" value="ATP_grasp_subdomain_1"/>
</dbReference>
<feature type="binding site" evidence="12">
    <location>
        <position position="268"/>
    </location>
    <ligand>
        <name>Mg(2+)</name>
        <dbReference type="ChEBI" id="CHEBI:18420"/>
        <label>2</label>
    </ligand>
</feature>
<keyword evidence="9 10" id="KW-0961">Cell wall biogenesis/degradation</keyword>
<comment type="cofactor">
    <cofactor evidence="12">
        <name>Mg(2+)</name>
        <dbReference type="ChEBI" id="CHEBI:18420"/>
    </cofactor>
    <cofactor evidence="12">
        <name>Mn(2+)</name>
        <dbReference type="ChEBI" id="CHEBI:29035"/>
    </cofactor>
    <text evidence="12">Binds 2 magnesium or manganese ions per subunit.</text>
</comment>
<dbReference type="InterPro" id="IPR005905">
    <property type="entry name" value="D_ala_D_ala"/>
</dbReference>
<dbReference type="GO" id="GO:0071555">
    <property type="term" value="P:cell wall organization"/>
    <property type="evidence" value="ECO:0007669"/>
    <property type="project" value="UniProtKB-KW"/>
</dbReference>
<accession>A0A172T3Q5</accession>
<dbReference type="KEGG" id="fng:JM64_06285"/>
<keyword evidence="5 13" id="KW-0547">Nucleotide-binding</keyword>
<reference evidence="16" key="2">
    <citation type="journal article" date="2020" name="mSystems">
        <title>Genome- and Community-Level Interaction Insights into Carbon Utilization and Element Cycling Functions of Hydrothermarchaeota in Hydrothermal Sediment.</title>
        <authorList>
            <person name="Zhou Z."/>
            <person name="Liu Y."/>
            <person name="Xu W."/>
            <person name="Pan J."/>
            <person name="Luo Z.H."/>
            <person name="Li M."/>
        </authorList>
    </citation>
    <scope>NUCLEOTIDE SEQUENCE [LARGE SCALE GENOMIC DNA]</scope>
    <source>
        <strain evidence="16">SpSt-640</strain>
    </source>
</reference>
<evidence type="ECO:0000256" key="10">
    <source>
        <dbReference type="HAMAP-Rule" id="MF_00047"/>
    </source>
</evidence>
<dbReference type="InterPro" id="IPR011127">
    <property type="entry name" value="Dala_Dala_lig_N"/>
</dbReference>
<dbReference type="PANTHER" id="PTHR23132:SF23">
    <property type="entry name" value="D-ALANINE--D-ALANINE LIGASE B"/>
    <property type="match status" value="1"/>
</dbReference>
<evidence type="ECO:0000256" key="9">
    <source>
        <dbReference type="ARBA" id="ARBA00023316"/>
    </source>
</evidence>
<feature type="active site" evidence="11">
    <location>
        <position position="145"/>
    </location>
</feature>
<dbReference type="GO" id="GO:0046872">
    <property type="term" value="F:metal ion binding"/>
    <property type="evidence" value="ECO:0007669"/>
    <property type="project" value="UniProtKB-KW"/>
</dbReference>
<dbReference type="EMBL" id="DTBH01000059">
    <property type="protein sequence ID" value="HGQ76809.1"/>
    <property type="molecule type" value="Genomic_DNA"/>
</dbReference>
<dbReference type="NCBIfam" id="NF002378">
    <property type="entry name" value="PRK01372.1"/>
    <property type="match status" value="1"/>
</dbReference>